<feature type="compositionally biased region" description="Low complexity" evidence="1">
    <location>
        <begin position="1007"/>
        <end position="1028"/>
    </location>
</feature>
<dbReference type="InterPro" id="IPR028889">
    <property type="entry name" value="USP"/>
</dbReference>
<accession>A0A640KC91</accession>
<evidence type="ECO:0000313" key="4">
    <source>
        <dbReference type="Proteomes" id="UP000419144"/>
    </source>
</evidence>
<evidence type="ECO:0000313" key="3">
    <source>
        <dbReference type="EMBL" id="GET87316.1"/>
    </source>
</evidence>
<feature type="region of interest" description="Disordered" evidence="1">
    <location>
        <begin position="1"/>
        <end position="46"/>
    </location>
</feature>
<dbReference type="OrthoDB" id="289038at2759"/>
<feature type="compositionally biased region" description="Polar residues" evidence="1">
    <location>
        <begin position="981"/>
        <end position="996"/>
    </location>
</feature>
<proteinExistence type="predicted"/>
<feature type="compositionally biased region" description="Polar residues" evidence="1">
    <location>
        <begin position="29"/>
        <end position="40"/>
    </location>
</feature>
<dbReference type="InterPro" id="IPR001394">
    <property type="entry name" value="Peptidase_C19_UCH"/>
</dbReference>
<dbReference type="PROSITE" id="PS50235">
    <property type="entry name" value="USP_3"/>
    <property type="match status" value="1"/>
</dbReference>
<gene>
    <name evidence="3" type="ORF">LtaPh_1512100</name>
</gene>
<dbReference type="InterPro" id="IPR038765">
    <property type="entry name" value="Papain-like_cys_pep_sf"/>
</dbReference>
<dbReference type="PROSITE" id="PS00973">
    <property type="entry name" value="USP_2"/>
    <property type="match status" value="1"/>
</dbReference>
<feature type="compositionally biased region" description="Low complexity" evidence="1">
    <location>
        <begin position="964"/>
        <end position="980"/>
    </location>
</feature>
<dbReference type="GO" id="GO:0005634">
    <property type="term" value="C:nucleus"/>
    <property type="evidence" value="ECO:0007669"/>
    <property type="project" value="TreeGrafter"/>
</dbReference>
<comment type="caution">
    <text evidence="3">The sequence shown here is derived from an EMBL/GenBank/DDBJ whole genome shotgun (WGS) entry which is preliminary data.</text>
</comment>
<dbReference type="Proteomes" id="UP000419144">
    <property type="component" value="Unassembled WGS sequence"/>
</dbReference>
<dbReference type="Gene3D" id="3.10.20.90">
    <property type="entry name" value="Phosphatidylinositol 3-kinase Catalytic Subunit, Chain A, domain 1"/>
    <property type="match status" value="1"/>
</dbReference>
<dbReference type="InterPro" id="IPR050164">
    <property type="entry name" value="Peptidase_C19"/>
</dbReference>
<evidence type="ECO:0000256" key="1">
    <source>
        <dbReference type="SAM" id="MobiDB-lite"/>
    </source>
</evidence>
<dbReference type="PANTHER" id="PTHR24006">
    <property type="entry name" value="UBIQUITIN CARBOXYL-TERMINAL HYDROLASE"/>
    <property type="match status" value="1"/>
</dbReference>
<dbReference type="SUPFAM" id="SSF54001">
    <property type="entry name" value="Cysteine proteinases"/>
    <property type="match status" value="1"/>
</dbReference>
<sequence length="1411" mass="155139">MEFTNVGDAYAEDRSSNGAEGNRSMDTCRGSSLCSQVSSDNHGEDVHAQCSDRLAATSSSSSGAIFADDEGDAPGDLSALRRLVGKAEGASGVVAGSSPTAANDNEEADMPPTAVGLINEGCTCYLNSLLQLLFHISYFRTAVYRIPVEGDDGPSVYKGLQETFFQMQERTTPARTTVLTNAFGWGRKELHVQHDIQEMATLLRENLEERMKGTVTESAINQLFEGRGEQFVETLDKSYVSRRADTYYDVHIPLGQHSTLLGSLTSLTARDQLVGENKYRVEREGMPVVYMDAEKGYSYTRFPAVTWFHLKRFAIDLTSPTLEMRKVNTPLEFPVVLDLRSLEKPDAAAASSGDGMATGSKLGSAVVPFSSNSPAIYDLQGVIVHRGTARSGHYYCYIREWDPVRQRFCRWLEYDDENVRQVPEDAAVRANYGRGAGSADNYRNEVSLMGGANAYILSYVRHADAAAILAPSPTDIVSDRVKEAMRRAIQEEERQLREAEEARLRVTMYCISDAALSRYCDSVCSTELFSRDTQQWRRLADCAITARKSDTLAAVYEALAAQPEMARRGVTAFNCRLWRCSDGSVLRPSIALPTYAENMERKRLSPQQPQECLKEFLTAEENNIALTMCLYVDQAKAPLPGLQGLTTEWGLIRSIQQDDTGRCYMVEMTNPVEAKALHITLDHSDYAATVEYVVTTDEETLPVAMAAVTDSCNTVTLLLSESRRTVSVTLTCYLPNKRTVAVRNVHLELPFGHPLLQPAPVASTAAPPILPVVGYDRALIFFKYYDYFTNTIQYVGSRVIDKAAKTYCCGAVYRNFLGLSDDAALSSSGAPVAKPQPPPPPSMFRFFLERGDHMPIELSEPLDLGDFKSGYVVVAQLRAIPASYRYLSILNYYQDTRNSLDVHIIEVQRSHRANDDAYRQTTLERQRCAVAAATAAFPAAKKERTSAGNTADMTPVTLSLHSAAAGEESEGGADASATGAPQQGDSASLMNNSESVASEAKKTAPSTGDSTVTANTSTTGGITSSVSPTPVPAMDTTGTSATAVANAAVEADPIRIAATLNPYEAVQLPTLHEISVAALPTEHSCRMLFSWNYEAVCAAIGRTIAFDPNRLQLYRCCSTGEPAPEASPTPYSSRLTVSDLLYLDSYSKTSVLYYERLAEDREQHQSVGDVTATLRDNAGHALHRQTYSFNRASITRQGLVRLICESVPAWQREADVWGTIQGTLHSPHFTLSFVDPARHVIASMHEVDMSKTGAEESALEASALRKFEVDIQAATPLQGTQQRIACCHMNYSTQDRSMSPGQQQQRGAFGQPFLITVDRTTKVREALDIMLQTTFLPKGALNNAERFGVMMMAGQVYHFENWNEHVHLFWVHTKNTSQYVPSLILNHAKPREKPGSRYVAQHSPQLKISNK</sequence>
<dbReference type="EMBL" id="BLBS01000019">
    <property type="protein sequence ID" value="GET87316.1"/>
    <property type="molecule type" value="Genomic_DNA"/>
</dbReference>
<evidence type="ECO:0000259" key="2">
    <source>
        <dbReference type="PROSITE" id="PS50235"/>
    </source>
</evidence>
<dbReference type="GO" id="GO:0016579">
    <property type="term" value="P:protein deubiquitination"/>
    <property type="evidence" value="ECO:0007669"/>
    <property type="project" value="InterPro"/>
</dbReference>
<organism evidence="3 4">
    <name type="scientific">Leishmania tarentolae</name>
    <name type="common">Sauroleishmania tarentolae</name>
    <dbReference type="NCBI Taxonomy" id="5689"/>
    <lineage>
        <taxon>Eukaryota</taxon>
        <taxon>Discoba</taxon>
        <taxon>Euglenozoa</taxon>
        <taxon>Kinetoplastea</taxon>
        <taxon>Metakinetoplastina</taxon>
        <taxon>Trypanosomatida</taxon>
        <taxon>Trypanosomatidae</taxon>
        <taxon>Leishmaniinae</taxon>
        <taxon>Leishmania</taxon>
        <taxon>lizard Leishmania</taxon>
    </lineage>
</organism>
<dbReference type="GO" id="GO:0004843">
    <property type="term" value="F:cysteine-type deubiquitinase activity"/>
    <property type="evidence" value="ECO:0007669"/>
    <property type="project" value="InterPro"/>
</dbReference>
<dbReference type="Gene3D" id="3.90.70.10">
    <property type="entry name" value="Cysteine proteinases"/>
    <property type="match status" value="1"/>
</dbReference>
<reference evidence="3" key="1">
    <citation type="submission" date="2019-11" db="EMBL/GenBank/DDBJ databases">
        <title>Leishmania tarentolae CDS.</title>
        <authorList>
            <person name="Goto Y."/>
            <person name="Yamagishi J."/>
        </authorList>
    </citation>
    <scope>NUCLEOTIDE SEQUENCE [LARGE SCALE GENOMIC DNA]</scope>
    <source>
        <strain evidence="3">Parrot Tar II</strain>
    </source>
</reference>
<feature type="region of interest" description="Disordered" evidence="1">
    <location>
        <begin position="964"/>
        <end position="1037"/>
    </location>
</feature>
<dbReference type="VEuPathDB" id="TriTrypDB:LtaPh_1512100"/>
<keyword evidence="4" id="KW-1185">Reference proteome</keyword>
<keyword evidence="3" id="KW-0378">Hydrolase</keyword>
<dbReference type="PANTHER" id="PTHR24006:SF827">
    <property type="entry name" value="UBIQUITIN CARBOXYL-TERMINAL HYDROLASE 34"/>
    <property type="match status" value="1"/>
</dbReference>
<name>A0A640KC91_LEITA</name>
<dbReference type="GO" id="GO:0005829">
    <property type="term" value="C:cytosol"/>
    <property type="evidence" value="ECO:0007669"/>
    <property type="project" value="TreeGrafter"/>
</dbReference>
<feature type="region of interest" description="Disordered" evidence="1">
    <location>
        <begin position="1391"/>
        <end position="1411"/>
    </location>
</feature>
<dbReference type="InterPro" id="IPR018200">
    <property type="entry name" value="USP_CS"/>
</dbReference>
<feature type="compositionally biased region" description="Polar residues" evidence="1">
    <location>
        <begin position="1402"/>
        <end position="1411"/>
    </location>
</feature>
<feature type="domain" description="USP" evidence="2">
    <location>
        <begin position="115"/>
        <end position="462"/>
    </location>
</feature>
<protein>
    <submittedName>
        <fullName evidence="3">Ubiquitin hydrolase, putative</fullName>
    </submittedName>
</protein>
<dbReference type="Pfam" id="PF00443">
    <property type="entry name" value="UCH"/>
    <property type="match status" value="1"/>
</dbReference>